<keyword evidence="3" id="KW-1185">Reference proteome</keyword>
<sequence length="117" mass="13459">MQHSCCGDFLKLRRARSLYYFTGNSVVIYAEESTNAYGFEFDLFPGVSEHCVVLYYCDFGCSYAFLNIVFLTGLIIKNCFIAVLIKVYSIPEPNSEIRYNTYKSNLLGLCINKQNFH</sequence>
<dbReference type="EMBL" id="BMAW01049666">
    <property type="protein sequence ID" value="GFS71773.1"/>
    <property type="molecule type" value="Genomic_DNA"/>
</dbReference>
<feature type="transmembrane region" description="Helical" evidence="1">
    <location>
        <begin position="64"/>
        <end position="88"/>
    </location>
</feature>
<proteinExistence type="predicted"/>
<gene>
    <name evidence="2" type="ORF">NPIL_267611</name>
</gene>
<keyword evidence="1" id="KW-0812">Transmembrane</keyword>
<dbReference type="Proteomes" id="UP000887013">
    <property type="component" value="Unassembled WGS sequence"/>
</dbReference>
<reference evidence="2" key="1">
    <citation type="submission" date="2020-08" db="EMBL/GenBank/DDBJ databases">
        <title>Multicomponent nature underlies the extraordinary mechanical properties of spider dragline silk.</title>
        <authorList>
            <person name="Kono N."/>
            <person name="Nakamura H."/>
            <person name="Mori M."/>
            <person name="Yoshida Y."/>
            <person name="Ohtoshi R."/>
            <person name="Malay A.D."/>
            <person name="Moran D.A.P."/>
            <person name="Tomita M."/>
            <person name="Numata K."/>
            <person name="Arakawa K."/>
        </authorList>
    </citation>
    <scope>NUCLEOTIDE SEQUENCE</scope>
</reference>
<name>A0A8X6MQ27_NEPPI</name>
<evidence type="ECO:0000313" key="2">
    <source>
        <dbReference type="EMBL" id="GFS71773.1"/>
    </source>
</evidence>
<evidence type="ECO:0000313" key="3">
    <source>
        <dbReference type="Proteomes" id="UP000887013"/>
    </source>
</evidence>
<keyword evidence="1" id="KW-0472">Membrane</keyword>
<evidence type="ECO:0000256" key="1">
    <source>
        <dbReference type="SAM" id="Phobius"/>
    </source>
</evidence>
<keyword evidence="1" id="KW-1133">Transmembrane helix</keyword>
<accession>A0A8X6MQ27</accession>
<protein>
    <submittedName>
        <fullName evidence="2">Uncharacterized protein</fullName>
    </submittedName>
</protein>
<organism evidence="2 3">
    <name type="scientific">Nephila pilipes</name>
    <name type="common">Giant wood spider</name>
    <name type="synonym">Nephila maculata</name>
    <dbReference type="NCBI Taxonomy" id="299642"/>
    <lineage>
        <taxon>Eukaryota</taxon>
        <taxon>Metazoa</taxon>
        <taxon>Ecdysozoa</taxon>
        <taxon>Arthropoda</taxon>
        <taxon>Chelicerata</taxon>
        <taxon>Arachnida</taxon>
        <taxon>Araneae</taxon>
        <taxon>Araneomorphae</taxon>
        <taxon>Entelegynae</taxon>
        <taxon>Araneoidea</taxon>
        <taxon>Nephilidae</taxon>
        <taxon>Nephila</taxon>
    </lineage>
</organism>
<dbReference type="AlphaFoldDB" id="A0A8X6MQ27"/>
<comment type="caution">
    <text evidence="2">The sequence shown here is derived from an EMBL/GenBank/DDBJ whole genome shotgun (WGS) entry which is preliminary data.</text>
</comment>